<reference evidence="2" key="1">
    <citation type="submission" date="2019-08" db="EMBL/GenBank/DDBJ databases">
        <authorList>
            <person name="Kucharzyk K."/>
            <person name="Murdoch R.W."/>
            <person name="Higgins S."/>
            <person name="Loffler F."/>
        </authorList>
    </citation>
    <scope>NUCLEOTIDE SEQUENCE</scope>
</reference>
<proteinExistence type="predicted"/>
<feature type="region of interest" description="Disordered" evidence="1">
    <location>
        <begin position="86"/>
        <end position="115"/>
    </location>
</feature>
<name>A0A645JMD5_9ZZZZ</name>
<evidence type="ECO:0000313" key="2">
    <source>
        <dbReference type="EMBL" id="MPN60783.1"/>
    </source>
</evidence>
<sequence>MDQRGGHAGIDAAGKPHQHLLVSHLLPDAFNRVGDEPLAPPASGAAALFAAERRQFLGVRVHHGRYSRQYFGGRANRHHRQTVFRQSLDPFGNGGGDPVRAYDDSPRLVRRQPSL</sequence>
<protein>
    <submittedName>
        <fullName evidence="2">Uncharacterized protein</fullName>
    </submittedName>
</protein>
<accession>A0A645JMD5</accession>
<organism evidence="2">
    <name type="scientific">bioreactor metagenome</name>
    <dbReference type="NCBI Taxonomy" id="1076179"/>
    <lineage>
        <taxon>unclassified sequences</taxon>
        <taxon>metagenomes</taxon>
        <taxon>ecological metagenomes</taxon>
    </lineage>
</organism>
<gene>
    <name evidence="2" type="ORF">SDC9_208515</name>
</gene>
<evidence type="ECO:0000256" key="1">
    <source>
        <dbReference type="SAM" id="MobiDB-lite"/>
    </source>
</evidence>
<dbReference type="AlphaFoldDB" id="A0A645JMD5"/>
<comment type="caution">
    <text evidence="2">The sequence shown here is derived from an EMBL/GenBank/DDBJ whole genome shotgun (WGS) entry which is preliminary data.</text>
</comment>
<dbReference type="EMBL" id="VSSQ01136499">
    <property type="protein sequence ID" value="MPN60783.1"/>
    <property type="molecule type" value="Genomic_DNA"/>
</dbReference>